<dbReference type="KEGG" id="msd:MYSTI_01835"/>
<accession>L7U6E2</accession>
<name>L7U6E2_MYXSD</name>
<evidence type="ECO:0000259" key="1">
    <source>
        <dbReference type="Pfam" id="PF18234"/>
    </source>
</evidence>
<dbReference type="Proteomes" id="UP000011131">
    <property type="component" value="Chromosome"/>
</dbReference>
<dbReference type="PATRIC" id="fig|1278073.3.peg.1884"/>
<reference evidence="2 3" key="1">
    <citation type="journal article" date="2013" name="Genome Announc.">
        <title>Complete genome sequence of Myxococcus stipitatus strain DSM 14675, a fruiting myxobacterium.</title>
        <authorList>
            <person name="Huntley S."/>
            <person name="Kneip S."/>
            <person name="Treuner-Lange A."/>
            <person name="Sogaard-Andersen L."/>
        </authorList>
    </citation>
    <scope>NUCLEOTIDE SEQUENCE [LARGE SCALE GENOMIC DNA]</scope>
    <source>
        <strain evidence="3">DSM 14675 / JCM 12634 / Mx s8</strain>
    </source>
</reference>
<dbReference type="InterPro" id="IPR019902">
    <property type="entry name" value="Violacein_biosynth_enz_VioE"/>
</dbReference>
<dbReference type="eggNOG" id="COG0654">
    <property type="taxonomic scope" value="Bacteria"/>
</dbReference>
<dbReference type="Pfam" id="PF18234">
    <property type="entry name" value="VioE"/>
    <property type="match status" value="1"/>
</dbReference>
<dbReference type="RefSeq" id="WP_015347429.1">
    <property type="nucleotide sequence ID" value="NC_020126.1"/>
</dbReference>
<dbReference type="CDD" id="cd16330">
    <property type="entry name" value="LolA_VioE"/>
    <property type="match status" value="1"/>
</dbReference>
<feature type="domain" description="VioE" evidence="1">
    <location>
        <begin position="7"/>
        <end position="188"/>
    </location>
</feature>
<dbReference type="OrthoDB" id="8704761at2"/>
<keyword evidence="3" id="KW-1185">Reference proteome</keyword>
<protein>
    <recommendedName>
        <fullName evidence="1">VioE domain-containing protein</fullName>
    </recommendedName>
</protein>
<dbReference type="InterPro" id="IPR038642">
    <property type="entry name" value="VioE_sf"/>
</dbReference>
<dbReference type="Gene3D" id="2.50.20.30">
    <property type="match status" value="1"/>
</dbReference>
<dbReference type="NCBIfam" id="TIGR03650">
    <property type="entry name" value="violacein_E"/>
    <property type="match status" value="1"/>
</dbReference>
<proteinExistence type="predicted"/>
<dbReference type="InterPro" id="IPR040857">
    <property type="entry name" value="VioE_dom"/>
</dbReference>
<dbReference type="AlphaFoldDB" id="L7U6E2"/>
<evidence type="ECO:0000313" key="3">
    <source>
        <dbReference type="Proteomes" id="UP000011131"/>
    </source>
</evidence>
<sequence>MQAPSLPPLLPLQWSSGYVSYWSPMRGDDQLTSGYCWFDYAREVCRIDGLFNPWPEKEKGYQLWMSEVGDVTRGQSLQKKVAYRRGTPPSGDGLFADVLPEELSPFQELFLPRAVLVDGHARHSGWAFVLGHRADIWTLDRPRKTPLRFYLQAGTNVLLRMVSGNDPQHVSVRDFPNLSIEEIPESIFAMRRTSVPLA</sequence>
<organism evidence="2 3">
    <name type="scientific">Myxococcus stipitatus (strain DSM 14675 / JCM 12634 / Mx s8)</name>
    <dbReference type="NCBI Taxonomy" id="1278073"/>
    <lineage>
        <taxon>Bacteria</taxon>
        <taxon>Pseudomonadati</taxon>
        <taxon>Myxococcota</taxon>
        <taxon>Myxococcia</taxon>
        <taxon>Myxococcales</taxon>
        <taxon>Cystobacterineae</taxon>
        <taxon>Myxococcaceae</taxon>
        <taxon>Myxococcus</taxon>
    </lineage>
</organism>
<evidence type="ECO:0000313" key="2">
    <source>
        <dbReference type="EMBL" id="AGC43167.1"/>
    </source>
</evidence>
<gene>
    <name evidence="2" type="ordered locus">MYSTI_01835</name>
</gene>
<dbReference type="STRING" id="1278073.MYSTI_01835"/>
<dbReference type="EMBL" id="CP004025">
    <property type="protein sequence ID" value="AGC43167.1"/>
    <property type="molecule type" value="Genomic_DNA"/>
</dbReference>
<dbReference type="HOGENOM" id="CLU_1376868_0_0_7"/>